<feature type="region of interest" description="Disordered" evidence="1">
    <location>
        <begin position="128"/>
        <end position="159"/>
    </location>
</feature>
<dbReference type="InterPro" id="IPR001841">
    <property type="entry name" value="Znf_RING"/>
</dbReference>
<feature type="compositionally biased region" description="Basic residues" evidence="1">
    <location>
        <begin position="138"/>
        <end position="159"/>
    </location>
</feature>
<accession>A0A6C0JL03</accession>
<dbReference type="SUPFAM" id="SSF57850">
    <property type="entry name" value="RING/U-box"/>
    <property type="match status" value="1"/>
</dbReference>
<dbReference type="SMART" id="SM00184">
    <property type="entry name" value="RING"/>
    <property type="match status" value="1"/>
</dbReference>
<feature type="transmembrane region" description="Helical" evidence="2">
    <location>
        <begin position="338"/>
        <end position="355"/>
    </location>
</feature>
<keyword evidence="2" id="KW-1133">Transmembrane helix</keyword>
<dbReference type="Gene3D" id="3.30.40.10">
    <property type="entry name" value="Zinc/RING finger domain, C3HC4 (zinc finger)"/>
    <property type="match status" value="1"/>
</dbReference>
<feature type="domain" description="RING-type" evidence="3">
    <location>
        <begin position="183"/>
        <end position="235"/>
    </location>
</feature>
<name>A0A6C0JL03_9ZZZZ</name>
<evidence type="ECO:0000259" key="3">
    <source>
        <dbReference type="PROSITE" id="PS50089"/>
    </source>
</evidence>
<evidence type="ECO:0000256" key="1">
    <source>
        <dbReference type="SAM" id="MobiDB-lite"/>
    </source>
</evidence>
<feature type="compositionally biased region" description="Low complexity" evidence="1">
    <location>
        <begin position="128"/>
        <end position="137"/>
    </location>
</feature>
<dbReference type="EMBL" id="MN740430">
    <property type="protein sequence ID" value="QHU06043.1"/>
    <property type="molecule type" value="Genomic_DNA"/>
</dbReference>
<proteinExistence type="predicted"/>
<organism evidence="4">
    <name type="scientific">viral metagenome</name>
    <dbReference type="NCBI Taxonomy" id="1070528"/>
    <lineage>
        <taxon>unclassified sequences</taxon>
        <taxon>metagenomes</taxon>
        <taxon>organismal metagenomes</taxon>
    </lineage>
</organism>
<sequence length="358" mass="41997">MELYVTNKFIYIYIYIIMKNLKEKNLKEKNLKEYLEISIPIIKELIYNSKDKHLKIDKLDDIEKFKLMTIYSKILQKIEKDEVSSILGKIHCPLLNTEDLENLLSSYLKSDDPTEITDYFKNKCKTNSSGSNSGGYKNKTHKNKRHKKSKKGKKSKKNNSKRNMVFFGGAYPENFPKGEYDECPICLEDFKDQNNYIVLHQGDHPHNFHRNCIADYSIKTRNSCRNRQIVCPTCKRLAGEFPCPQGNNANNAPHVFVDNNENMQRGFDPPREQLNAEMEQLIQMQHLLHGHARMPNGQELLEDNLNRQIVRFRQSSVIILNKILRILPRNISRAMNDIDVIMFMTFIIFFIKSIFDRP</sequence>
<dbReference type="PROSITE" id="PS50089">
    <property type="entry name" value="ZF_RING_2"/>
    <property type="match status" value="1"/>
</dbReference>
<protein>
    <recommendedName>
        <fullName evidence="3">RING-type domain-containing protein</fullName>
    </recommendedName>
</protein>
<keyword evidence="2" id="KW-0472">Membrane</keyword>
<evidence type="ECO:0000313" key="4">
    <source>
        <dbReference type="EMBL" id="QHU06043.1"/>
    </source>
</evidence>
<reference evidence="4" key="1">
    <citation type="journal article" date="2020" name="Nature">
        <title>Giant virus diversity and host interactions through global metagenomics.</title>
        <authorList>
            <person name="Schulz F."/>
            <person name="Roux S."/>
            <person name="Paez-Espino D."/>
            <person name="Jungbluth S."/>
            <person name="Walsh D.A."/>
            <person name="Denef V.J."/>
            <person name="McMahon K.D."/>
            <person name="Konstantinidis K.T."/>
            <person name="Eloe-Fadrosh E.A."/>
            <person name="Kyrpides N.C."/>
            <person name="Woyke T."/>
        </authorList>
    </citation>
    <scope>NUCLEOTIDE SEQUENCE</scope>
    <source>
        <strain evidence="4">GVMAG-M-3300027747-57</strain>
    </source>
</reference>
<keyword evidence="2" id="KW-0812">Transmembrane</keyword>
<dbReference type="AlphaFoldDB" id="A0A6C0JL03"/>
<dbReference type="InterPro" id="IPR013083">
    <property type="entry name" value="Znf_RING/FYVE/PHD"/>
</dbReference>
<evidence type="ECO:0000256" key="2">
    <source>
        <dbReference type="SAM" id="Phobius"/>
    </source>
</evidence>